<evidence type="ECO:0000313" key="1">
    <source>
        <dbReference type="EMBL" id="GCL36234.1"/>
    </source>
</evidence>
<reference evidence="2" key="1">
    <citation type="submission" date="2019-02" db="EMBL/GenBank/DDBJ databases">
        <title>Draft genome sequence of Sphaerospermopsis reniformis NIES-1949.</title>
        <authorList>
            <person name="Yamaguchi H."/>
            <person name="Suzuki S."/>
            <person name="Kawachi M."/>
        </authorList>
    </citation>
    <scope>NUCLEOTIDE SEQUENCE [LARGE SCALE GENOMIC DNA]</scope>
    <source>
        <strain evidence="2">NIES-1949</strain>
    </source>
</reference>
<gene>
    <name evidence="1" type="ORF">SR1949_13360</name>
</gene>
<dbReference type="RefSeq" id="WP_137666811.1">
    <property type="nucleotide sequence ID" value="NZ_BJCE01000031.1"/>
</dbReference>
<sequence length="231" mass="27221">MRPQEIKEQLKSLIEAASTIDPSLEIRLKQINRWVKDVKPGSLTAKKFVLFFLQQIIIDARTYLDIKSLTDEDKRQQYYQEMNPCQRYWYSYLFPQWLAEKDPDFETWKKKLMAGNFDQSDTQILTAVAKEIKQRGWDLWQSYIADVAMATDIIVSYELQHPLCVQLTSLSDVNSQDKFTKWENKLKYWGIERGLFLSYNPGMDGFIKQIVDISLENSDHLPIGVYLKFNL</sequence>
<accession>A0A480A245</accession>
<comment type="caution">
    <text evidence="1">The sequence shown here is derived from an EMBL/GenBank/DDBJ whole genome shotgun (WGS) entry which is preliminary data.</text>
</comment>
<name>A0A480A245_9CYAN</name>
<evidence type="ECO:0000313" key="2">
    <source>
        <dbReference type="Proteomes" id="UP000300142"/>
    </source>
</evidence>
<dbReference type="Proteomes" id="UP000300142">
    <property type="component" value="Unassembled WGS sequence"/>
</dbReference>
<protein>
    <submittedName>
        <fullName evidence="1">Uncharacterized protein</fullName>
    </submittedName>
</protein>
<keyword evidence="2" id="KW-1185">Reference proteome</keyword>
<proteinExistence type="predicted"/>
<organism evidence="1 2">
    <name type="scientific">Sphaerospermopsis reniformis</name>
    <dbReference type="NCBI Taxonomy" id="531300"/>
    <lineage>
        <taxon>Bacteria</taxon>
        <taxon>Bacillati</taxon>
        <taxon>Cyanobacteriota</taxon>
        <taxon>Cyanophyceae</taxon>
        <taxon>Nostocales</taxon>
        <taxon>Aphanizomenonaceae</taxon>
        <taxon>Sphaerospermopsis</taxon>
    </lineage>
</organism>
<dbReference type="AlphaFoldDB" id="A0A480A245"/>
<dbReference type="EMBL" id="BJCE01000031">
    <property type="protein sequence ID" value="GCL36234.1"/>
    <property type="molecule type" value="Genomic_DNA"/>
</dbReference>